<reference evidence="2 3" key="1">
    <citation type="submission" date="2021-04" db="EMBL/GenBank/DDBJ databases">
        <authorList>
            <person name="Bliznina A."/>
        </authorList>
    </citation>
    <scope>NUCLEOTIDE SEQUENCE [LARGE SCALE GENOMIC DNA]</scope>
</reference>
<sequence length="93" mass="11233">MSENKKDAMEIVDILCNTQSYEQVLDDDLNARRAEEPKLFEERERVEREIKELNRKILRLESRKNHLNCAIEDNRQKIQQIEEAKEKLKHLNK</sequence>
<evidence type="ECO:0000256" key="1">
    <source>
        <dbReference type="SAM" id="Coils"/>
    </source>
</evidence>
<gene>
    <name evidence="2" type="ORF">OKIOD_LOCUS10893</name>
</gene>
<name>A0ABN7SUB3_OIKDI</name>
<keyword evidence="3" id="KW-1185">Reference proteome</keyword>
<dbReference type="EMBL" id="OU015566">
    <property type="protein sequence ID" value="CAG5105437.1"/>
    <property type="molecule type" value="Genomic_DNA"/>
</dbReference>
<evidence type="ECO:0000313" key="2">
    <source>
        <dbReference type="EMBL" id="CAG5105437.1"/>
    </source>
</evidence>
<dbReference type="Proteomes" id="UP001158576">
    <property type="component" value="Chromosome 1"/>
</dbReference>
<keyword evidence="1" id="KW-0175">Coiled coil</keyword>
<evidence type="ECO:0000313" key="3">
    <source>
        <dbReference type="Proteomes" id="UP001158576"/>
    </source>
</evidence>
<accession>A0ABN7SUB3</accession>
<proteinExistence type="predicted"/>
<organism evidence="2 3">
    <name type="scientific">Oikopleura dioica</name>
    <name type="common">Tunicate</name>
    <dbReference type="NCBI Taxonomy" id="34765"/>
    <lineage>
        <taxon>Eukaryota</taxon>
        <taxon>Metazoa</taxon>
        <taxon>Chordata</taxon>
        <taxon>Tunicata</taxon>
        <taxon>Appendicularia</taxon>
        <taxon>Copelata</taxon>
        <taxon>Oikopleuridae</taxon>
        <taxon>Oikopleura</taxon>
    </lineage>
</organism>
<feature type="coiled-coil region" evidence="1">
    <location>
        <begin position="36"/>
        <end position="91"/>
    </location>
</feature>
<protein>
    <submittedName>
        <fullName evidence="2">Oidioi.mRNA.OKI2018_I69.chr1.g2128.t1.cds</fullName>
    </submittedName>
</protein>